<dbReference type="AlphaFoldDB" id="A0A9X0APP3"/>
<reference evidence="1" key="1">
    <citation type="submission" date="2022-11" db="EMBL/GenBank/DDBJ databases">
        <title>Genome Resource of Sclerotinia nivalis Strain SnTB1, a Plant Pathogen Isolated from American Ginseng.</title>
        <authorList>
            <person name="Fan S."/>
        </authorList>
    </citation>
    <scope>NUCLEOTIDE SEQUENCE</scope>
    <source>
        <strain evidence="1">SnTB1</strain>
    </source>
</reference>
<dbReference type="OrthoDB" id="6133115at2759"/>
<comment type="caution">
    <text evidence="1">The sequence shown here is derived from an EMBL/GenBank/DDBJ whole genome shotgun (WGS) entry which is preliminary data.</text>
</comment>
<dbReference type="PANTHER" id="PTHR35391:SF7">
    <property type="entry name" value="C2H2-TYPE DOMAIN-CONTAINING PROTEIN"/>
    <property type="match status" value="1"/>
</dbReference>
<gene>
    <name evidence="1" type="ORF">OCU04_007136</name>
</gene>
<dbReference type="EMBL" id="JAPEIS010000007">
    <property type="protein sequence ID" value="KAJ8064828.1"/>
    <property type="molecule type" value="Genomic_DNA"/>
</dbReference>
<keyword evidence="2" id="KW-1185">Reference proteome</keyword>
<dbReference type="Proteomes" id="UP001152300">
    <property type="component" value="Unassembled WGS sequence"/>
</dbReference>
<sequence length="290" mass="32656">MAAHSSRDDVIGAPMLDKSEGICVCSVDCRKRFERSIQILKEISPSEANDHGYDRELSTFAMQNTFTHFKVWGNSIAAFQNAVVRSSLEFHLKEASEIQQRVLKVLGNLQVSLYEESEQTSELQELFKAMKDANTNLLKLSMVIRSSPNRDDYLKAATRCRLDASYDISHVREKHGSAKRIADWLIVRLGKAITRRRQYLKYREDHHGKLTRNWDDVAIFEKEDKAVALTKATTFVENTTPAKNDGSELGGSFGSQTSYGATIGGGRTCRKIVCTITSKIGIRGCTLRIW</sequence>
<evidence type="ECO:0000313" key="2">
    <source>
        <dbReference type="Proteomes" id="UP001152300"/>
    </source>
</evidence>
<evidence type="ECO:0000313" key="1">
    <source>
        <dbReference type="EMBL" id="KAJ8064828.1"/>
    </source>
</evidence>
<accession>A0A9X0APP3</accession>
<name>A0A9X0APP3_9HELO</name>
<dbReference type="PANTHER" id="PTHR35391">
    <property type="entry name" value="C2H2-TYPE DOMAIN-CONTAINING PROTEIN-RELATED"/>
    <property type="match status" value="1"/>
</dbReference>
<organism evidence="1 2">
    <name type="scientific">Sclerotinia nivalis</name>
    <dbReference type="NCBI Taxonomy" id="352851"/>
    <lineage>
        <taxon>Eukaryota</taxon>
        <taxon>Fungi</taxon>
        <taxon>Dikarya</taxon>
        <taxon>Ascomycota</taxon>
        <taxon>Pezizomycotina</taxon>
        <taxon>Leotiomycetes</taxon>
        <taxon>Helotiales</taxon>
        <taxon>Sclerotiniaceae</taxon>
        <taxon>Sclerotinia</taxon>
    </lineage>
</organism>
<proteinExistence type="predicted"/>
<protein>
    <submittedName>
        <fullName evidence="1">Uncharacterized protein</fullName>
    </submittedName>
</protein>